<comment type="caution">
    <text evidence="2">The sequence shown here is derived from an EMBL/GenBank/DDBJ whole genome shotgun (WGS) entry which is preliminary data.</text>
</comment>
<evidence type="ECO:0000256" key="1">
    <source>
        <dbReference type="SAM" id="MobiDB-lite"/>
    </source>
</evidence>
<feature type="region of interest" description="Disordered" evidence="1">
    <location>
        <begin position="72"/>
        <end position="95"/>
    </location>
</feature>
<dbReference type="Proteomes" id="UP000198211">
    <property type="component" value="Unassembled WGS sequence"/>
</dbReference>
<sequence>MELSCQTCQTCSATINLHDPATYNPMSNSTCTSCKHLVSWMAFEDHTKMGAARHCKACVNGPSSYRYWYRETPPAHNPTAEEERQERLETVRITL</sequence>
<reference evidence="3" key="1">
    <citation type="submission" date="2017-03" db="EMBL/GenBank/DDBJ databases">
        <title>Phytopthora megakarya and P. palmivora, two closely related causual agents of cacao black pod achieved similar genome size and gene model numbers by different mechanisms.</title>
        <authorList>
            <person name="Ali S."/>
            <person name="Shao J."/>
            <person name="Larry D.J."/>
            <person name="Kronmiller B."/>
            <person name="Shen D."/>
            <person name="Strem M.D."/>
            <person name="Melnick R.L."/>
            <person name="Guiltinan M.J."/>
            <person name="Tyler B.M."/>
            <person name="Meinhardt L.W."/>
            <person name="Bailey B.A."/>
        </authorList>
    </citation>
    <scope>NUCLEOTIDE SEQUENCE [LARGE SCALE GENOMIC DNA]</scope>
    <source>
        <strain evidence="3">zdho120</strain>
    </source>
</reference>
<feature type="compositionally biased region" description="Basic and acidic residues" evidence="1">
    <location>
        <begin position="79"/>
        <end position="95"/>
    </location>
</feature>
<gene>
    <name evidence="2" type="ORF">PHMEG_00021539</name>
</gene>
<evidence type="ECO:0000313" key="2">
    <source>
        <dbReference type="EMBL" id="OWZ06235.1"/>
    </source>
</evidence>
<evidence type="ECO:0000313" key="3">
    <source>
        <dbReference type="Proteomes" id="UP000198211"/>
    </source>
</evidence>
<proteinExistence type="predicted"/>
<name>A0A225VLL1_9STRA</name>
<dbReference type="EMBL" id="NBNE01004054">
    <property type="protein sequence ID" value="OWZ06235.1"/>
    <property type="molecule type" value="Genomic_DNA"/>
</dbReference>
<protein>
    <submittedName>
        <fullName evidence="2">Uncharacterized protein</fullName>
    </submittedName>
</protein>
<dbReference type="AlphaFoldDB" id="A0A225VLL1"/>
<organism evidence="2 3">
    <name type="scientific">Phytophthora megakarya</name>
    <dbReference type="NCBI Taxonomy" id="4795"/>
    <lineage>
        <taxon>Eukaryota</taxon>
        <taxon>Sar</taxon>
        <taxon>Stramenopiles</taxon>
        <taxon>Oomycota</taxon>
        <taxon>Peronosporomycetes</taxon>
        <taxon>Peronosporales</taxon>
        <taxon>Peronosporaceae</taxon>
        <taxon>Phytophthora</taxon>
    </lineage>
</organism>
<keyword evidence="3" id="KW-1185">Reference proteome</keyword>
<accession>A0A225VLL1</accession>